<evidence type="ECO:0000313" key="2">
    <source>
        <dbReference type="EMBL" id="MFD1564403.1"/>
    </source>
</evidence>
<protein>
    <submittedName>
        <fullName evidence="2">DUF3899 domain-containing protein</fullName>
    </submittedName>
</protein>
<dbReference type="AlphaFoldDB" id="A0ABD6BJT6"/>
<dbReference type="EMBL" id="JBHUDI010000007">
    <property type="protein sequence ID" value="MFD1564403.1"/>
    <property type="molecule type" value="Genomic_DNA"/>
</dbReference>
<accession>A0ABD6BJT6</accession>
<keyword evidence="1" id="KW-0812">Transmembrane</keyword>
<sequence>MPEQTDKRSESNHRWLVYTMFCGILFIAISIILQIIEYPYSISTSTSNGIGYIGVFLFLSSFLVQITLE</sequence>
<gene>
    <name evidence="2" type="ORF">ACFR99_12680</name>
</gene>
<feature type="transmembrane region" description="Helical" evidence="1">
    <location>
        <begin position="15"/>
        <end position="36"/>
    </location>
</feature>
<organism evidence="2 3">
    <name type="scientific">Haloarchaeobius amylolyticus</name>
    <dbReference type="NCBI Taxonomy" id="1198296"/>
    <lineage>
        <taxon>Archaea</taxon>
        <taxon>Methanobacteriati</taxon>
        <taxon>Methanobacteriota</taxon>
        <taxon>Stenosarchaea group</taxon>
        <taxon>Halobacteria</taxon>
        <taxon>Halobacteriales</taxon>
        <taxon>Halorubellaceae</taxon>
        <taxon>Haloarchaeobius</taxon>
    </lineage>
</organism>
<name>A0ABD6BJT6_9EURY</name>
<reference evidence="2 3" key="1">
    <citation type="journal article" date="2019" name="Int. J. Syst. Evol. Microbiol.">
        <title>The Global Catalogue of Microorganisms (GCM) 10K type strain sequencing project: providing services to taxonomists for standard genome sequencing and annotation.</title>
        <authorList>
            <consortium name="The Broad Institute Genomics Platform"/>
            <consortium name="The Broad Institute Genome Sequencing Center for Infectious Disease"/>
            <person name="Wu L."/>
            <person name="Ma J."/>
        </authorList>
    </citation>
    <scope>NUCLEOTIDE SEQUENCE [LARGE SCALE GENOMIC DNA]</scope>
    <source>
        <strain evidence="2 3">CGMCC 1.12230</strain>
    </source>
</reference>
<comment type="caution">
    <text evidence="2">The sequence shown here is derived from an EMBL/GenBank/DDBJ whole genome shotgun (WGS) entry which is preliminary data.</text>
</comment>
<dbReference type="Proteomes" id="UP001597076">
    <property type="component" value="Unassembled WGS sequence"/>
</dbReference>
<keyword evidence="1" id="KW-0472">Membrane</keyword>
<keyword evidence="1" id="KW-1133">Transmembrane helix</keyword>
<evidence type="ECO:0000256" key="1">
    <source>
        <dbReference type="SAM" id="Phobius"/>
    </source>
</evidence>
<proteinExistence type="predicted"/>
<feature type="transmembrane region" description="Helical" evidence="1">
    <location>
        <begin position="48"/>
        <end position="68"/>
    </location>
</feature>
<keyword evidence="3" id="KW-1185">Reference proteome</keyword>
<dbReference type="RefSeq" id="WP_165397021.1">
    <property type="nucleotide sequence ID" value="NZ_JBHUDI010000007.1"/>
</dbReference>
<evidence type="ECO:0000313" key="3">
    <source>
        <dbReference type="Proteomes" id="UP001597076"/>
    </source>
</evidence>